<reference evidence="9 10" key="1">
    <citation type="submission" date="2016-10" db="EMBL/GenBank/DDBJ databases">
        <authorList>
            <person name="de Groot N.N."/>
        </authorList>
    </citation>
    <scope>NUCLEOTIDE SEQUENCE [LARGE SCALE GENOMIC DNA]</scope>
    <source>
        <strain>J11</strain>
        <strain evidence="10">PG 39</strain>
    </source>
</reference>
<organism evidence="9 10">
    <name type="scientific">Corynebacterium spheniscorum</name>
    <dbReference type="NCBI Taxonomy" id="185761"/>
    <lineage>
        <taxon>Bacteria</taxon>
        <taxon>Bacillati</taxon>
        <taxon>Actinomycetota</taxon>
        <taxon>Actinomycetes</taxon>
        <taxon>Mycobacteriales</taxon>
        <taxon>Corynebacteriaceae</taxon>
        <taxon>Corynebacterium</taxon>
    </lineage>
</organism>
<dbReference type="PANTHER" id="PTHR19136">
    <property type="entry name" value="MOLYBDENUM COFACTOR GUANYLYLTRANSFERASE"/>
    <property type="match status" value="1"/>
</dbReference>
<dbReference type="RefSeq" id="WP_092285352.1">
    <property type="nucleotide sequence ID" value="NZ_FOPJ01000005.1"/>
</dbReference>
<keyword evidence="7" id="KW-0501">Molybdenum cofactor biosynthesis</keyword>
<dbReference type="Gene3D" id="3.90.550.10">
    <property type="entry name" value="Spore Coat Polysaccharide Biosynthesis Protein SpsA, Chain A"/>
    <property type="match status" value="1"/>
</dbReference>
<keyword evidence="5" id="KW-0460">Magnesium</keyword>
<evidence type="ECO:0000256" key="6">
    <source>
        <dbReference type="ARBA" id="ARBA00023134"/>
    </source>
</evidence>
<dbReference type="GO" id="GO:0046872">
    <property type="term" value="F:metal ion binding"/>
    <property type="evidence" value="ECO:0007669"/>
    <property type="project" value="UniProtKB-KW"/>
</dbReference>
<evidence type="ECO:0000256" key="7">
    <source>
        <dbReference type="ARBA" id="ARBA00023150"/>
    </source>
</evidence>
<protein>
    <submittedName>
        <fullName evidence="9">Molybdopterin-guanine dinucleotide biosynthesis protein A</fullName>
    </submittedName>
</protein>
<keyword evidence="2" id="KW-0808">Transferase</keyword>
<dbReference type="GO" id="GO:0016779">
    <property type="term" value="F:nucleotidyltransferase activity"/>
    <property type="evidence" value="ECO:0007669"/>
    <property type="project" value="TreeGrafter"/>
</dbReference>
<keyword evidence="4" id="KW-0547">Nucleotide-binding</keyword>
<evidence type="ECO:0000256" key="1">
    <source>
        <dbReference type="ARBA" id="ARBA00022490"/>
    </source>
</evidence>
<dbReference type="InterPro" id="IPR029044">
    <property type="entry name" value="Nucleotide-diphossugar_trans"/>
</dbReference>
<dbReference type="Pfam" id="PF12804">
    <property type="entry name" value="NTP_transf_3"/>
    <property type="match status" value="1"/>
</dbReference>
<evidence type="ECO:0000256" key="3">
    <source>
        <dbReference type="ARBA" id="ARBA00022723"/>
    </source>
</evidence>
<dbReference type="GO" id="GO:0005525">
    <property type="term" value="F:GTP binding"/>
    <property type="evidence" value="ECO:0007669"/>
    <property type="project" value="UniProtKB-KW"/>
</dbReference>
<feature type="domain" description="MobA-like NTP transferase" evidence="8">
    <location>
        <begin position="3"/>
        <end position="151"/>
    </location>
</feature>
<keyword evidence="3" id="KW-0479">Metal-binding</keyword>
<keyword evidence="6" id="KW-0342">GTP-binding</keyword>
<evidence type="ECO:0000259" key="8">
    <source>
        <dbReference type="Pfam" id="PF12804"/>
    </source>
</evidence>
<proteinExistence type="predicted"/>
<gene>
    <name evidence="9" type="ORF">SAMN05660282_01165</name>
</gene>
<evidence type="ECO:0000313" key="9">
    <source>
        <dbReference type="EMBL" id="SFG52867.1"/>
    </source>
</evidence>
<dbReference type="EMBL" id="FOPJ01000005">
    <property type="protein sequence ID" value="SFG52867.1"/>
    <property type="molecule type" value="Genomic_DNA"/>
</dbReference>
<keyword evidence="1" id="KW-0963">Cytoplasm</keyword>
<evidence type="ECO:0000256" key="5">
    <source>
        <dbReference type="ARBA" id="ARBA00022842"/>
    </source>
</evidence>
<dbReference type="SUPFAM" id="SSF53448">
    <property type="entry name" value="Nucleotide-diphospho-sugar transferases"/>
    <property type="match status" value="1"/>
</dbReference>
<dbReference type="STRING" id="185761.SAMN05660282_01165"/>
<keyword evidence="10" id="KW-1185">Reference proteome</keyword>
<evidence type="ECO:0000256" key="4">
    <source>
        <dbReference type="ARBA" id="ARBA00022741"/>
    </source>
</evidence>
<name>A0A1I2SPF7_9CORY</name>
<dbReference type="CDD" id="cd02503">
    <property type="entry name" value="MobA"/>
    <property type="match status" value="1"/>
</dbReference>
<dbReference type="Proteomes" id="UP000199065">
    <property type="component" value="Unassembled WGS sequence"/>
</dbReference>
<evidence type="ECO:0000256" key="2">
    <source>
        <dbReference type="ARBA" id="ARBA00022679"/>
    </source>
</evidence>
<dbReference type="PANTHER" id="PTHR19136:SF81">
    <property type="entry name" value="MOLYBDENUM COFACTOR GUANYLYLTRANSFERASE"/>
    <property type="match status" value="1"/>
</dbReference>
<dbReference type="GO" id="GO:0006777">
    <property type="term" value="P:Mo-molybdopterin cofactor biosynthetic process"/>
    <property type="evidence" value="ECO:0007669"/>
    <property type="project" value="UniProtKB-KW"/>
</dbReference>
<accession>A0A1I2SPF7</accession>
<dbReference type="OrthoDB" id="4408226at2"/>
<sequence>MDVIIVAGGEGRRMGGVDKASLKLNGMRFIDHLLHDLASITHKSVIVVTPRKDLELGENVLRCSEEPPLGGPVAGIDAAMKLCSADYVAIIAVDAPYSARALAPLTEKLLQNPQASAAAIDSEGFLQPLCAVWKRVDLLQAIRSVAAAAGGSVRDQSVRAVLRSAPGEVLPVPAMGVEQDVDTPADLDAIQRP</sequence>
<dbReference type="InterPro" id="IPR013482">
    <property type="entry name" value="Molybde_CF_guanTrfase"/>
</dbReference>
<dbReference type="InterPro" id="IPR025877">
    <property type="entry name" value="MobA-like_NTP_Trfase"/>
</dbReference>
<evidence type="ECO:0000313" key="10">
    <source>
        <dbReference type="Proteomes" id="UP000199065"/>
    </source>
</evidence>
<dbReference type="AlphaFoldDB" id="A0A1I2SPF7"/>